<evidence type="ECO:0000256" key="10">
    <source>
        <dbReference type="PROSITE-ProRule" id="PRU00339"/>
    </source>
</evidence>
<accession>A0A1H4DXD7</accession>
<protein>
    <submittedName>
        <fullName evidence="13">HemY protein</fullName>
    </submittedName>
</protein>
<dbReference type="GO" id="GO:0006779">
    <property type="term" value="P:porphyrin-containing compound biosynthetic process"/>
    <property type="evidence" value="ECO:0007669"/>
    <property type="project" value="UniProtKB-KW"/>
</dbReference>
<comment type="subcellular location">
    <subcellularLocation>
        <location evidence="2">Cell inner membrane</location>
        <topology evidence="2">Multi-pass membrane protein</topology>
    </subcellularLocation>
</comment>
<dbReference type="InterPro" id="IPR011990">
    <property type="entry name" value="TPR-like_helical_dom_sf"/>
</dbReference>
<dbReference type="Proteomes" id="UP000242469">
    <property type="component" value="Unassembled WGS sequence"/>
</dbReference>
<dbReference type="Pfam" id="PF07219">
    <property type="entry name" value="HemY_N"/>
    <property type="match status" value="1"/>
</dbReference>
<keyword evidence="6 11" id="KW-0812">Transmembrane</keyword>
<keyword evidence="8 11" id="KW-0472">Membrane</keyword>
<dbReference type="RefSeq" id="WP_091826317.1">
    <property type="nucleotide sequence ID" value="NZ_FNRJ01000007.1"/>
</dbReference>
<keyword evidence="4" id="KW-1003">Cell membrane</keyword>
<name>A0A1H4DXD7_9GAMM</name>
<dbReference type="UniPathway" id="UPA00252"/>
<proteinExistence type="predicted"/>
<dbReference type="Gene3D" id="1.25.40.10">
    <property type="entry name" value="Tetratricopeptide repeat domain"/>
    <property type="match status" value="2"/>
</dbReference>
<evidence type="ECO:0000256" key="8">
    <source>
        <dbReference type="ARBA" id="ARBA00023136"/>
    </source>
</evidence>
<reference evidence="14" key="1">
    <citation type="submission" date="2016-10" db="EMBL/GenBank/DDBJ databases">
        <authorList>
            <person name="Varghese N."/>
            <person name="Submissions S."/>
        </authorList>
    </citation>
    <scope>NUCLEOTIDE SEQUENCE [LARGE SCALE GENOMIC DNA]</scope>
    <source>
        <strain evidence="14">DSM 11526</strain>
    </source>
</reference>
<dbReference type="OrthoDB" id="7053339at2"/>
<dbReference type="InterPro" id="IPR019734">
    <property type="entry name" value="TPR_rpt"/>
</dbReference>
<evidence type="ECO:0000256" key="3">
    <source>
        <dbReference type="ARBA" id="ARBA00004744"/>
    </source>
</evidence>
<dbReference type="GO" id="GO:0005886">
    <property type="term" value="C:plasma membrane"/>
    <property type="evidence" value="ECO:0007669"/>
    <property type="project" value="UniProtKB-SubCell"/>
</dbReference>
<comment type="function">
    <text evidence="1">Involved in a late step of protoheme IX synthesis.</text>
</comment>
<feature type="transmembrane region" description="Helical" evidence="11">
    <location>
        <begin position="40"/>
        <end position="60"/>
    </location>
</feature>
<feature type="domain" description="HemY N-terminal" evidence="12">
    <location>
        <begin position="27"/>
        <end position="133"/>
    </location>
</feature>
<dbReference type="SUPFAM" id="SSF48452">
    <property type="entry name" value="TPR-like"/>
    <property type="match status" value="1"/>
</dbReference>
<keyword evidence="14" id="KW-1185">Reference proteome</keyword>
<dbReference type="InterPro" id="IPR010817">
    <property type="entry name" value="HemY_N"/>
</dbReference>
<keyword evidence="7 11" id="KW-1133">Transmembrane helix</keyword>
<keyword evidence="9" id="KW-0627">Porphyrin biosynthesis</keyword>
<dbReference type="EMBL" id="FNRJ01000007">
    <property type="protein sequence ID" value="SEA77444.1"/>
    <property type="molecule type" value="Genomic_DNA"/>
</dbReference>
<evidence type="ECO:0000256" key="7">
    <source>
        <dbReference type="ARBA" id="ARBA00022989"/>
    </source>
</evidence>
<organism evidence="13 14">
    <name type="scientific">Marinobacterium iners DSM 11526</name>
    <dbReference type="NCBI Taxonomy" id="1122198"/>
    <lineage>
        <taxon>Bacteria</taxon>
        <taxon>Pseudomonadati</taxon>
        <taxon>Pseudomonadota</taxon>
        <taxon>Gammaproteobacteria</taxon>
        <taxon>Oceanospirillales</taxon>
        <taxon>Oceanospirillaceae</taxon>
        <taxon>Marinobacterium</taxon>
    </lineage>
</organism>
<dbReference type="PROSITE" id="PS50005">
    <property type="entry name" value="TPR"/>
    <property type="match status" value="1"/>
</dbReference>
<evidence type="ECO:0000313" key="13">
    <source>
        <dbReference type="EMBL" id="SEA77444.1"/>
    </source>
</evidence>
<keyword evidence="10" id="KW-0802">TPR repeat</keyword>
<keyword evidence="5" id="KW-0997">Cell inner membrane</keyword>
<evidence type="ECO:0000256" key="9">
    <source>
        <dbReference type="ARBA" id="ARBA00023244"/>
    </source>
</evidence>
<comment type="pathway">
    <text evidence="3">Porphyrin-containing compound metabolism; protoheme biosynthesis.</text>
</comment>
<sequence>MKKLFIILLILLVAGAWVGQLMVQDPGYVLLSYQQTTVETSLWVLLLILVLGFALLHWLFNLVHNIRLPGDRLRSWRSDRNHRLARSKTLKGLVALSEGSWWKAQRYLTQAAQRSDLPVINYLAAARAAHEQGDSKSSDDLLNRARQSTPEAEVAISITQAEMQLERGQLEPSLATLLHLRRQAPKHTHVIRLLKEAYLKLEDWKGLTELLPELKRLQAMKDDELEQLELQCHLHQLEYSISSLPDGADAQERLRSLSRSWQSIPQPLLRNPVLVSRYTDLMIEIGAEVEVEKMLRDLIKRQWDEHLVRLYGRIQGENAEKQLNIARGWLKQHADSPGLELTLGRLSMRNAHWGKAINHFERSLELQPDAETFKELYRLLHHLGEDKRTLDMMTRELQQLDNSLPALPLPAPNSESH</sequence>
<evidence type="ECO:0000256" key="4">
    <source>
        <dbReference type="ARBA" id="ARBA00022475"/>
    </source>
</evidence>
<evidence type="ECO:0000256" key="2">
    <source>
        <dbReference type="ARBA" id="ARBA00004429"/>
    </source>
</evidence>
<dbReference type="STRING" id="1122198.SAMN02745729_10754"/>
<evidence type="ECO:0000256" key="1">
    <source>
        <dbReference type="ARBA" id="ARBA00002962"/>
    </source>
</evidence>
<evidence type="ECO:0000259" key="12">
    <source>
        <dbReference type="Pfam" id="PF07219"/>
    </source>
</evidence>
<evidence type="ECO:0000256" key="11">
    <source>
        <dbReference type="SAM" id="Phobius"/>
    </source>
</evidence>
<evidence type="ECO:0000256" key="5">
    <source>
        <dbReference type="ARBA" id="ARBA00022519"/>
    </source>
</evidence>
<dbReference type="AlphaFoldDB" id="A0A1H4DXD7"/>
<gene>
    <name evidence="13" type="ORF">SAMN02745729_10754</name>
</gene>
<evidence type="ECO:0000313" key="14">
    <source>
        <dbReference type="Proteomes" id="UP000242469"/>
    </source>
</evidence>
<feature type="repeat" description="TPR" evidence="10">
    <location>
        <begin position="337"/>
        <end position="370"/>
    </location>
</feature>
<dbReference type="GO" id="GO:0042168">
    <property type="term" value="P:heme metabolic process"/>
    <property type="evidence" value="ECO:0007669"/>
    <property type="project" value="InterPro"/>
</dbReference>
<dbReference type="InterPro" id="IPR005254">
    <property type="entry name" value="Heme_biosyn_assoc_TPR_pro"/>
</dbReference>
<evidence type="ECO:0000256" key="6">
    <source>
        <dbReference type="ARBA" id="ARBA00022692"/>
    </source>
</evidence>
<dbReference type="NCBIfam" id="TIGR00540">
    <property type="entry name" value="TPR_hemY_coli"/>
    <property type="match status" value="1"/>
</dbReference>